<proteinExistence type="predicted"/>
<evidence type="ECO:0000313" key="2">
    <source>
        <dbReference type="EMBL" id="VVC98057.1"/>
    </source>
</evidence>
<feature type="region of interest" description="Disordered" evidence="1">
    <location>
        <begin position="28"/>
        <end position="110"/>
    </location>
</feature>
<sequence>IITIIIFIIASPGIFCTYNYKYNRVQRAAPVTPRRPTLRPAAGARLSPARARRCTRPSRAEPPPISSEVRRQAAEVPRRHQKRDPSRRVGARRGDNPRNATDTRHVSCVT</sequence>
<reference evidence="2 3" key="1">
    <citation type="submission" date="2017-07" db="EMBL/GenBank/DDBJ databases">
        <authorList>
            <person name="Talla V."/>
            <person name="Backstrom N."/>
        </authorList>
    </citation>
    <scope>NUCLEOTIDE SEQUENCE [LARGE SCALE GENOMIC DNA]</scope>
</reference>
<feature type="compositionally biased region" description="Basic and acidic residues" evidence="1">
    <location>
        <begin position="68"/>
        <end position="110"/>
    </location>
</feature>
<name>A0A5E4QID4_9NEOP</name>
<feature type="non-terminal residue" evidence="2">
    <location>
        <position position="1"/>
    </location>
</feature>
<evidence type="ECO:0000313" key="3">
    <source>
        <dbReference type="Proteomes" id="UP000324832"/>
    </source>
</evidence>
<dbReference type="AlphaFoldDB" id="A0A5E4QID4"/>
<evidence type="ECO:0000256" key="1">
    <source>
        <dbReference type="SAM" id="MobiDB-lite"/>
    </source>
</evidence>
<organism evidence="2 3">
    <name type="scientific">Leptidea sinapis</name>
    <dbReference type="NCBI Taxonomy" id="189913"/>
    <lineage>
        <taxon>Eukaryota</taxon>
        <taxon>Metazoa</taxon>
        <taxon>Ecdysozoa</taxon>
        <taxon>Arthropoda</taxon>
        <taxon>Hexapoda</taxon>
        <taxon>Insecta</taxon>
        <taxon>Pterygota</taxon>
        <taxon>Neoptera</taxon>
        <taxon>Endopterygota</taxon>
        <taxon>Lepidoptera</taxon>
        <taxon>Glossata</taxon>
        <taxon>Ditrysia</taxon>
        <taxon>Papilionoidea</taxon>
        <taxon>Pieridae</taxon>
        <taxon>Dismorphiinae</taxon>
        <taxon>Leptidea</taxon>
    </lineage>
</organism>
<dbReference type="Proteomes" id="UP000324832">
    <property type="component" value="Unassembled WGS sequence"/>
</dbReference>
<protein>
    <submittedName>
        <fullName evidence="2">Uncharacterized protein</fullName>
    </submittedName>
</protein>
<gene>
    <name evidence="2" type="ORF">LSINAPIS_LOCUS9206</name>
</gene>
<dbReference type="EMBL" id="FZQP02003346">
    <property type="protein sequence ID" value="VVC98057.1"/>
    <property type="molecule type" value="Genomic_DNA"/>
</dbReference>
<accession>A0A5E4QID4</accession>
<keyword evidence="3" id="KW-1185">Reference proteome</keyword>